<dbReference type="EMBL" id="CP012526">
    <property type="protein sequence ID" value="ALC45635.1"/>
    <property type="molecule type" value="Genomic_DNA"/>
</dbReference>
<organism evidence="4 5">
    <name type="scientific">Drosophila busckii</name>
    <name type="common">Fruit fly</name>
    <dbReference type="NCBI Taxonomy" id="30019"/>
    <lineage>
        <taxon>Eukaryota</taxon>
        <taxon>Metazoa</taxon>
        <taxon>Ecdysozoa</taxon>
        <taxon>Arthropoda</taxon>
        <taxon>Hexapoda</taxon>
        <taxon>Insecta</taxon>
        <taxon>Pterygota</taxon>
        <taxon>Neoptera</taxon>
        <taxon>Endopterygota</taxon>
        <taxon>Diptera</taxon>
        <taxon>Brachycera</taxon>
        <taxon>Muscomorpha</taxon>
        <taxon>Ephydroidea</taxon>
        <taxon>Drosophilidae</taxon>
        <taxon>Drosophila</taxon>
    </lineage>
</organism>
<dbReference type="Gene3D" id="1.20.1270.350">
    <property type="entry name" value="Dedicator of cytokinesis N-terminal subdomain"/>
    <property type="match status" value="1"/>
</dbReference>
<dbReference type="Pfam" id="PF16172">
    <property type="entry name" value="DOCK_N"/>
    <property type="match status" value="1"/>
</dbReference>
<dbReference type="InterPro" id="IPR001452">
    <property type="entry name" value="SH3_domain"/>
</dbReference>
<dbReference type="SMART" id="SM00326">
    <property type="entry name" value="SH3"/>
    <property type="match status" value="1"/>
</dbReference>
<dbReference type="GO" id="GO:0031267">
    <property type="term" value="F:small GTPase binding"/>
    <property type="evidence" value="ECO:0007669"/>
    <property type="project" value="TreeGrafter"/>
</dbReference>
<dbReference type="AlphaFoldDB" id="A0A0M4ENT6"/>
<evidence type="ECO:0000256" key="1">
    <source>
        <dbReference type="ARBA" id="ARBA00022443"/>
    </source>
</evidence>
<gene>
    <name evidence="4" type="ORF">Dbus_chr3Rg385</name>
</gene>
<dbReference type="PROSITE" id="PS50002">
    <property type="entry name" value="SH3"/>
    <property type="match status" value="1"/>
</dbReference>
<reference evidence="4 5" key="1">
    <citation type="submission" date="2015-08" db="EMBL/GenBank/DDBJ databases">
        <title>Ancestral chromatin configuration constrains chromatin evolution on differentiating sex chromosomes in Drosophila.</title>
        <authorList>
            <person name="Zhou Q."/>
            <person name="Bachtrog D."/>
        </authorList>
    </citation>
    <scope>NUCLEOTIDE SEQUENCE [LARGE SCALE GENOMIC DNA]</scope>
    <source>
        <tissue evidence="4">Whole larvae</tissue>
    </source>
</reference>
<dbReference type="Gene3D" id="2.30.30.40">
    <property type="entry name" value="SH3 Domains"/>
    <property type="match status" value="1"/>
</dbReference>
<protein>
    <submittedName>
        <fullName evidence="4">Spg</fullName>
    </submittedName>
</protein>
<dbReference type="InterPro" id="IPR042455">
    <property type="entry name" value="DOCK_N_sub1"/>
</dbReference>
<dbReference type="SUPFAM" id="SSF50044">
    <property type="entry name" value="SH3-domain"/>
    <property type="match status" value="1"/>
</dbReference>
<dbReference type="CDD" id="cd11872">
    <property type="entry name" value="SH3_DOCK_AB"/>
    <property type="match status" value="1"/>
</dbReference>
<dbReference type="InterPro" id="IPR032376">
    <property type="entry name" value="DOCK_N"/>
</dbReference>
<feature type="domain" description="SH3" evidence="3">
    <location>
        <begin position="5"/>
        <end position="66"/>
    </location>
</feature>
<proteinExistence type="predicted"/>
<dbReference type="InterPro" id="IPR036028">
    <property type="entry name" value="SH3-like_dom_sf"/>
</dbReference>
<dbReference type="PANTHER" id="PTHR45653">
    <property type="entry name" value="DEDICATOR OF CYTOKINESIS"/>
    <property type="match status" value="1"/>
</dbReference>
<dbReference type="GO" id="GO:0005085">
    <property type="term" value="F:guanyl-nucleotide exchange factor activity"/>
    <property type="evidence" value="ECO:0007669"/>
    <property type="project" value="InterPro"/>
</dbReference>
<dbReference type="GO" id="GO:0007264">
    <property type="term" value="P:small GTPase-mediated signal transduction"/>
    <property type="evidence" value="ECO:0007669"/>
    <property type="project" value="InterPro"/>
</dbReference>
<accession>A0A0M4ENT6</accession>
<dbReference type="STRING" id="30019.A0A0M4ENT6"/>
<dbReference type="GO" id="GO:0005886">
    <property type="term" value="C:plasma membrane"/>
    <property type="evidence" value="ECO:0007669"/>
    <property type="project" value="TreeGrafter"/>
</dbReference>
<evidence type="ECO:0000256" key="2">
    <source>
        <dbReference type="PROSITE-ProRule" id="PRU00192"/>
    </source>
</evidence>
<dbReference type="InterPro" id="IPR026791">
    <property type="entry name" value="DOCK"/>
</dbReference>
<evidence type="ECO:0000259" key="3">
    <source>
        <dbReference type="PROSITE" id="PS50002"/>
    </source>
</evidence>
<evidence type="ECO:0000313" key="4">
    <source>
        <dbReference type="EMBL" id="ALC45635.1"/>
    </source>
</evidence>
<evidence type="ECO:0000313" key="5">
    <source>
        <dbReference type="Proteomes" id="UP000494163"/>
    </source>
</evidence>
<keyword evidence="1 2" id="KW-0728">SH3 domain</keyword>
<sequence length="142" mass="16700">MWIPSNNKYGVAIHNWHGDVRFGLPLDVGDSVDIVEECKYWYRGSCPRKSRTVGLFPKTYIHIKDLSKIDPVVAECTVVLREWSEIWKRLYVDREAYKFQTLRKVMFSILDSRRELLSATMTQDQTTELQMVVVSKIDWGNR</sequence>
<dbReference type="OMA" id="TEEMTCV"/>
<dbReference type="PANTHER" id="PTHR45653:SF12">
    <property type="entry name" value="SPONGE, ISOFORM E"/>
    <property type="match status" value="1"/>
</dbReference>
<dbReference type="OrthoDB" id="18896at2759"/>
<name>A0A0M4ENT6_DROBS</name>
<dbReference type="Proteomes" id="UP000494163">
    <property type="component" value="Chromosome 3R"/>
</dbReference>
<keyword evidence="5" id="KW-1185">Reference proteome</keyword>
<dbReference type="GO" id="GO:0005737">
    <property type="term" value="C:cytoplasm"/>
    <property type="evidence" value="ECO:0007669"/>
    <property type="project" value="TreeGrafter"/>
</dbReference>